<organism evidence="1 2">
    <name type="scientific">Bauhinia variegata</name>
    <name type="common">Purple orchid tree</name>
    <name type="synonym">Phanera variegata</name>
    <dbReference type="NCBI Taxonomy" id="167791"/>
    <lineage>
        <taxon>Eukaryota</taxon>
        <taxon>Viridiplantae</taxon>
        <taxon>Streptophyta</taxon>
        <taxon>Embryophyta</taxon>
        <taxon>Tracheophyta</taxon>
        <taxon>Spermatophyta</taxon>
        <taxon>Magnoliopsida</taxon>
        <taxon>eudicotyledons</taxon>
        <taxon>Gunneridae</taxon>
        <taxon>Pentapetalae</taxon>
        <taxon>rosids</taxon>
        <taxon>fabids</taxon>
        <taxon>Fabales</taxon>
        <taxon>Fabaceae</taxon>
        <taxon>Cercidoideae</taxon>
        <taxon>Cercideae</taxon>
        <taxon>Bauhiniinae</taxon>
        <taxon>Bauhinia</taxon>
    </lineage>
</organism>
<evidence type="ECO:0000313" key="2">
    <source>
        <dbReference type="Proteomes" id="UP000828941"/>
    </source>
</evidence>
<evidence type="ECO:0000313" key="1">
    <source>
        <dbReference type="EMBL" id="KAI4356106.1"/>
    </source>
</evidence>
<proteinExistence type="predicted"/>
<protein>
    <submittedName>
        <fullName evidence="1">Uncharacterized protein</fullName>
    </submittedName>
</protein>
<name>A0ACB9Q5R9_BAUVA</name>
<comment type="caution">
    <text evidence="1">The sequence shown here is derived from an EMBL/GenBank/DDBJ whole genome shotgun (WGS) entry which is preliminary data.</text>
</comment>
<keyword evidence="2" id="KW-1185">Reference proteome</keyword>
<dbReference type="Proteomes" id="UP000828941">
    <property type="component" value="Chromosome 1"/>
</dbReference>
<dbReference type="EMBL" id="CM039426">
    <property type="protein sequence ID" value="KAI4356106.1"/>
    <property type="molecule type" value="Genomic_DNA"/>
</dbReference>
<gene>
    <name evidence="1" type="ORF">L6164_000153</name>
</gene>
<sequence>MESRFSSPSTETPLCVISNQYCFPSKINLKVDRDNGVTYKDNNKHFSVKKVLLTLHHRHVLQDAAGNAIVTLYKKKMSMHERWEVYKGENSDSNNLLFSVRESSMFQRTVKWDVFLANNSSEKVCDFRIKATQQACVIYARKDEWIIAEMATVNNGFFEICVNPNIDYAFIASLVMILDTIIKESVDHPILTDLSTGMVTELATAALTG</sequence>
<reference evidence="1 2" key="1">
    <citation type="journal article" date="2022" name="DNA Res.">
        <title>Chromosomal-level genome assembly of the orchid tree Bauhinia variegata (Leguminosae; Cercidoideae) supports the allotetraploid origin hypothesis of Bauhinia.</title>
        <authorList>
            <person name="Zhong Y."/>
            <person name="Chen Y."/>
            <person name="Zheng D."/>
            <person name="Pang J."/>
            <person name="Liu Y."/>
            <person name="Luo S."/>
            <person name="Meng S."/>
            <person name="Qian L."/>
            <person name="Wei D."/>
            <person name="Dai S."/>
            <person name="Zhou R."/>
        </authorList>
    </citation>
    <scope>NUCLEOTIDE SEQUENCE [LARGE SCALE GENOMIC DNA]</scope>
    <source>
        <strain evidence="1">BV-YZ2020</strain>
    </source>
</reference>
<accession>A0ACB9Q5R9</accession>